<keyword evidence="1 5" id="KW-0732">Signal</keyword>
<accession>A0ABQ2ZF63</accession>
<evidence type="ECO:0000256" key="5">
    <source>
        <dbReference type="SAM" id="SignalP"/>
    </source>
</evidence>
<dbReference type="Pfam" id="PF01839">
    <property type="entry name" value="FG-GAP"/>
    <property type="match status" value="3"/>
</dbReference>
<comment type="caution">
    <text evidence="6">The sequence shown here is derived from an EMBL/GenBank/DDBJ whole genome shotgun (WGS) entry which is preliminary data.</text>
</comment>
<evidence type="ECO:0000313" key="6">
    <source>
        <dbReference type="EMBL" id="GGY11892.1"/>
    </source>
</evidence>
<feature type="chain" id="PRO_5045476592" description="Integrin-like protein" evidence="5">
    <location>
        <begin position="39"/>
        <end position="483"/>
    </location>
</feature>
<dbReference type="SUPFAM" id="SSF69318">
    <property type="entry name" value="Integrin alpha N-terminal domain"/>
    <property type="match status" value="1"/>
</dbReference>
<dbReference type="PROSITE" id="PS51318">
    <property type="entry name" value="TAT"/>
    <property type="match status" value="1"/>
</dbReference>
<proteinExistence type="predicted"/>
<dbReference type="PANTHER" id="PTHR23221">
    <property type="entry name" value="GLYCOSYLPHOSPHATIDYLINOSITOL PHOSPHOLIPASE D"/>
    <property type="match status" value="1"/>
</dbReference>
<dbReference type="PANTHER" id="PTHR23221:SF7">
    <property type="entry name" value="PHOSPHATIDYLINOSITOL-GLYCAN-SPECIFIC PHOSPHOLIPASE D"/>
    <property type="match status" value="1"/>
</dbReference>
<evidence type="ECO:0000313" key="7">
    <source>
        <dbReference type="Proteomes" id="UP000653308"/>
    </source>
</evidence>
<gene>
    <name evidence="6" type="ORF">GCM10010384_16070</name>
</gene>
<dbReference type="InterPro" id="IPR028994">
    <property type="entry name" value="Integrin_alpha_N"/>
</dbReference>
<keyword evidence="3" id="KW-0378">Hydrolase</keyword>
<evidence type="ECO:0000256" key="4">
    <source>
        <dbReference type="ARBA" id="ARBA00023180"/>
    </source>
</evidence>
<keyword evidence="4" id="KW-0325">Glycoprotein</keyword>
<feature type="signal peptide" evidence="5">
    <location>
        <begin position="1"/>
        <end position="38"/>
    </location>
</feature>
<keyword evidence="2" id="KW-0677">Repeat</keyword>
<dbReference type="InterPro" id="IPR013519">
    <property type="entry name" value="Int_alpha_beta-p"/>
</dbReference>
<keyword evidence="7" id="KW-1185">Reference proteome</keyword>
<evidence type="ECO:0000256" key="3">
    <source>
        <dbReference type="ARBA" id="ARBA00022801"/>
    </source>
</evidence>
<dbReference type="Gene3D" id="2.130.10.130">
    <property type="entry name" value="Integrin alpha, N-terminal"/>
    <property type="match status" value="4"/>
</dbReference>
<dbReference type="SMART" id="SM00191">
    <property type="entry name" value="Int_alpha"/>
    <property type="match status" value="4"/>
</dbReference>
<dbReference type="InterPro" id="IPR013517">
    <property type="entry name" value="FG-GAP"/>
</dbReference>
<evidence type="ECO:0008006" key="8">
    <source>
        <dbReference type="Google" id="ProtNLM"/>
    </source>
</evidence>
<dbReference type="Proteomes" id="UP000653308">
    <property type="component" value="Unassembled WGS sequence"/>
</dbReference>
<protein>
    <recommendedName>
        <fullName evidence="8">Integrin-like protein</fullName>
    </recommendedName>
</protein>
<dbReference type="EMBL" id="BMWE01000004">
    <property type="protein sequence ID" value="GGY11892.1"/>
    <property type="molecule type" value="Genomic_DNA"/>
</dbReference>
<evidence type="ECO:0000256" key="2">
    <source>
        <dbReference type="ARBA" id="ARBA00022737"/>
    </source>
</evidence>
<dbReference type="InterPro" id="IPR006311">
    <property type="entry name" value="TAT_signal"/>
</dbReference>
<reference evidence="7" key="1">
    <citation type="journal article" date="2019" name="Int. J. Syst. Evol. Microbiol.">
        <title>The Global Catalogue of Microorganisms (GCM) 10K type strain sequencing project: providing services to taxonomists for standard genome sequencing and annotation.</title>
        <authorList>
            <consortium name="The Broad Institute Genomics Platform"/>
            <consortium name="The Broad Institute Genome Sequencing Center for Infectious Disease"/>
            <person name="Wu L."/>
            <person name="Ma J."/>
        </authorList>
    </citation>
    <scope>NUCLEOTIDE SEQUENCE [LARGE SCALE GENOMIC DNA]</scope>
    <source>
        <strain evidence="7">JCM 4957</strain>
    </source>
</reference>
<organism evidence="6 7">
    <name type="scientific">Streptomyces djakartensis</name>
    <dbReference type="NCBI Taxonomy" id="68193"/>
    <lineage>
        <taxon>Bacteria</taxon>
        <taxon>Bacillati</taxon>
        <taxon>Actinomycetota</taxon>
        <taxon>Actinomycetes</taxon>
        <taxon>Kitasatosporales</taxon>
        <taxon>Streptomycetaceae</taxon>
        <taxon>Streptomyces</taxon>
    </lineage>
</organism>
<dbReference type="PROSITE" id="PS51470">
    <property type="entry name" value="FG_GAP"/>
    <property type="match status" value="1"/>
</dbReference>
<dbReference type="RefSeq" id="WP_190197015.1">
    <property type="nucleotide sequence ID" value="NZ_BMWE01000004.1"/>
</dbReference>
<evidence type="ECO:0000256" key="1">
    <source>
        <dbReference type="ARBA" id="ARBA00022729"/>
    </source>
</evidence>
<sequence>MTLFLQPAKPVPPGTRRALVVATALLAAIGGALPAAHAEPSAPSGLRQDFNGDGYQDLAVAAPDGAVNGVHQAGYVAVLYGGANGLNAGSRKVYTQASTGVPGAPEAYDHFGSRLTVADLDGDGFTDLVVEASGESWVQGGNARNGNHTVLWGGPGGFTSGKVLPAVGSGSWQAGKFAAGDFNGDGHQDLAGFGPVRFGPFGRDGVPASTQSGAPLIDGDMYELATVAGDTDGDGITDLVTMSRAYDWDDDHEYGYYLNYVRGSRDGLRPPVILKDGQGEHLDPQNATLALGDLDGDRRADLVMGGQALRIVYGTQNGPAAATPQVITQDTPGVPGEQESTDDFGAALSVGDVDGDGYGDVLAGIPHEDFGGLQDAGTFAVVPGGANGPTGAGTKVLSQNSADVPGTAESGDLFGGNVHLVDGNGDGRVEPVVAATEEDAVAGAVWVFRSGSDGVTAKGSFSFGPRALGMAMPDGAHLGTFPR</sequence>
<name>A0ABQ2ZF63_9ACTN</name>